<protein>
    <submittedName>
        <fullName evidence="1">Uncharacterized protein</fullName>
    </submittedName>
</protein>
<organism evidence="1 2">
    <name type="scientific">Mytilus coruscus</name>
    <name type="common">Sea mussel</name>
    <dbReference type="NCBI Taxonomy" id="42192"/>
    <lineage>
        <taxon>Eukaryota</taxon>
        <taxon>Metazoa</taxon>
        <taxon>Spiralia</taxon>
        <taxon>Lophotrochozoa</taxon>
        <taxon>Mollusca</taxon>
        <taxon>Bivalvia</taxon>
        <taxon>Autobranchia</taxon>
        <taxon>Pteriomorphia</taxon>
        <taxon>Mytilida</taxon>
        <taxon>Mytiloidea</taxon>
        <taxon>Mytilidae</taxon>
        <taxon>Mytilinae</taxon>
        <taxon>Mytilus</taxon>
    </lineage>
</organism>
<accession>A0A6J8DSP7</accession>
<keyword evidence="2" id="KW-1185">Reference proteome</keyword>
<evidence type="ECO:0000313" key="2">
    <source>
        <dbReference type="Proteomes" id="UP000507470"/>
    </source>
</evidence>
<gene>
    <name evidence="1" type="ORF">MCOR_43681</name>
</gene>
<name>A0A6J8DSP7_MYTCO</name>
<dbReference type="Proteomes" id="UP000507470">
    <property type="component" value="Unassembled WGS sequence"/>
</dbReference>
<dbReference type="OrthoDB" id="6100338at2759"/>
<dbReference type="EMBL" id="CACVKT020007772">
    <property type="protein sequence ID" value="CAC5410501.1"/>
    <property type="molecule type" value="Genomic_DNA"/>
</dbReference>
<reference evidence="1 2" key="1">
    <citation type="submission" date="2020-06" db="EMBL/GenBank/DDBJ databases">
        <authorList>
            <person name="Li R."/>
            <person name="Bekaert M."/>
        </authorList>
    </citation>
    <scope>NUCLEOTIDE SEQUENCE [LARGE SCALE GENOMIC DNA]</scope>
    <source>
        <strain evidence="2">wild</strain>
    </source>
</reference>
<evidence type="ECO:0000313" key="1">
    <source>
        <dbReference type="EMBL" id="CAC5410501.1"/>
    </source>
</evidence>
<dbReference type="AlphaFoldDB" id="A0A6J8DSP7"/>
<proteinExistence type="predicted"/>
<sequence>MNISRQERSVIARLRCGVFPLEIERGRYRGIPAERRLYKICRSGLVEDETHFVLHCSTYAAQRFTMLTDYQTKYNYDLTNLSDMDKLKTLLRTGVKVVAKFVIDTFNIQDIKRARSIAVIDFVTEPTQKIVELVACVCFSISANPYPLEKTSPSFTTANPRPADHSRRRIDNKYTTCNFRLNYGWIKVKGTQYKNRMSCRPTSTPFGFHIPEGMKPFPLPLKYDRQYKSYSAKRATSEVRQAWMHSHGNEKLGERLSVCQFPISLLRQQMDKRRVPCKSADPHYWMSDEDKRRAANKRKSFERQWSAEVSKRNKTARPSYTLTIRPPTPPVRKFITAPCVNNDTFFRLADTHRPKTREEKYKTSRHFVSPEWKSEIVSWKRFNNTSIDIHRYSVF</sequence>